<dbReference type="InterPro" id="IPR017871">
    <property type="entry name" value="ABC_transporter-like_CS"/>
</dbReference>
<reference evidence="7" key="1">
    <citation type="submission" date="2022-04" db="EMBL/GenBank/DDBJ databases">
        <authorList>
            <person name="Criscuolo A."/>
        </authorList>
    </citation>
    <scope>NUCLEOTIDE SEQUENCE</scope>
    <source>
        <strain evidence="7">CIP111895</strain>
    </source>
</reference>
<feature type="coiled-coil region" evidence="4">
    <location>
        <begin position="207"/>
        <end position="234"/>
    </location>
</feature>
<name>A0ABN8KQJ5_9BACI</name>
<dbReference type="RefSeq" id="WP_406603714.1">
    <property type="nucleotide sequence ID" value="NZ_CALBWS010000022.1"/>
</dbReference>
<evidence type="ECO:0000256" key="2">
    <source>
        <dbReference type="ARBA" id="ARBA00022741"/>
    </source>
</evidence>
<evidence type="ECO:0000256" key="3">
    <source>
        <dbReference type="ARBA" id="ARBA00022840"/>
    </source>
</evidence>
<dbReference type="EMBL" id="CALBWS010000022">
    <property type="protein sequence ID" value="CAH2715996.1"/>
    <property type="molecule type" value="Genomic_DNA"/>
</dbReference>
<keyword evidence="4" id="KW-0175">Coiled coil</keyword>
<dbReference type="InterPro" id="IPR027417">
    <property type="entry name" value="P-loop_NTPase"/>
</dbReference>
<dbReference type="InterPro" id="IPR003593">
    <property type="entry name" value="AAA+_ATPase"/>
</dbReference>
<organism evidence="7 8">
    <name type="scientific">Neobacillus rhizosphaerae</name>
    <dbReference type="NCBI Taxonomy" id="2880965"/>
    <lineage>
        <taxon>Bacteria</taxon>
        <taxon>Bacillati</taxon>
        <taxon>Bacillota</taxon>
        <taxon>Bacilli</taxon>
        <taxon>Bacillales</taxon>
        <taxon>Bacillaceae</taxon>
        <taxon>Neobacillus</taxon>
    </lineage>
</organism>
<dbReference type="Pfam" id="PF00005">
    <property type="entry name" value="ABC_tran"/>
    <property type="match status" value="2"/>
</dbReference>
<dbReference type="SMART" id="SM00382">
    <property type="entry name" value="AAA"/>
    <property type="match status" value="2"/>
</dbReference>
<feature type="domain" description="ABC transporter" evidence="6">
    <location>
        <begin position="9"/>
        <end position="218"/>
    </location>
</feature>
<dbReference type="Gene3D" id="3.40.50.300">
    <property type="entry name" value="P-loop containing nucleotide triphosphate hydrolases"/>
    <property type="match status" value="3"/>
</dbReference>
<dbReference type="PROSITE" id="PS50893">
    <property type="entry name" value="ABC_TRANSPORTER_2"/>
    <property type="match status" value="2"/>
</dbReference>
<evidence type="ECO:0000256" key="5">
    <source>
        <dbReference type="SAM" id="MobiDB-lite"/>
    </source>
</evidence>
<gene>
    <name evidence="7" type="primary">expZ</name>
    <name evidence="7" type="ORF">BACCIP111895_03180</name>
</gene>
<dbReference type="CDD" id="cd03221">
    <property type="entry name" value="ABCF_EF-3"/>
    <property type="match status" value="2"/>
</dbReference>
<keyword evidence="8" id="KW-1185">Reference proteome</keyword>
<dbReference type="PANTHER" id="PTHR19211:SF100">
    <property type="entry name" value="RIBOSOME PROTECTION PROTEIN VMLR"/>
    <property type="match status" value="1"/>
</dbReference>
<dbReference type="NCBIfam" id="NF000355">
    <property type="entry name" value="ribo_prot_ABC_F"/>
    <property type="match status" value="1"/>
</dbReference>
<sequence length="575" mass="66368">MQKNQMTVVKGLGLDKSFHVRKVLNNINFEIKNGERIGLVGNNGAGKTTLANLIFGRLSPDKGMIEKSKDLRIGYLSQSIDYEVSHFQQSFVGIEENELFHHASGLGLKKVYDWKENRLSHLSGGEKLKLALSMVWSSKPDFLILDEPTNHLDFTGIDWLVSELAKFHGPVLIISHDRHFLNKTVNRIFELENSNIQFYNGNYSDYREEKQQKLANQRHQYNVQQRQVEMVESQMEQLKSWSEKAHRESTKKGSGPSKRQNGFKEYHRVKAKKRDNQVKSKMTRLQNELDKHKVDKPAEEVAVRFQFDSQGKRGKRIIEAKGLSKAFADRRLFQDSHFYINHGERIGLLGENGCGKTTLIKMIIGNEPFFEGELWKSESIKIAYLSQDVADLPADKTAIEALGITERESILQARTYLANLGLTEQHITKPIGTLSLGERTRVKLVDMLMKEYDVLILDEPTNHLDLPSREQLEKTLSAFSGTIITVSHDYYFLNKLCDRLLVFENQGIKRFEMKPEEYFNKDKKNDVDHRKEALMIIENRIAAILGELSLIDQKDPKYFVLDREFNHLLKEKKNL</sequence>
<evidence type="ECO:0000259" key="6">
    <source>
        <dbReference type="PROSITE" id="PS50893"/>
    </source>
</evidence>
<proteinExistence type="predicted"/>
<keyword evidence="3" id="KW-0067">ATP-binding</keyword>
<feature type="domain" description="ABC transporter" evidence="6">
    <location>
        <begin position="318"/>
        <end position="530"/>
    </location>
</feature>
<accession>A0ABN8KQJ5</accession>
<dbReference type="InterPro" id="IPR032781">
    <property type="entry name" value="ABC_tran_Xtn"/>
</dbReference>
<dbReference type="SUPFAM" id="SSF52540">
    <property type="entry name" value="P-loop containing nucleoside triphosphate hydrolases"/>
    <property type="match status" value="2"/>
</dbReference>
<keyword evidence="1" id="KW-0677">Repeat</keyword>
<feature type="region of interest" description="Disordered" evidence="5">
    <location>
        <begin position="239"/>
        <end position="261"/>
    </location>
</feature>
<comment type="caution">
    <text evidence="7">The sequence shown here is derived from an EMBL/GenBank/DDBJ whole genome shotgun (WGS) entry which is preliminary data.</text>
</comment>
<feature type="compositionally biased region" description="Basic and acidic residues" evidence="5">
    <location>
        <begin position="241"/>
        <end position="251"/>
    </location>
</feature>
<evidence type="ECO:0000256" key="4">
    <source>
        <dbReference type="SAM" id="Coils"/>
    </source>
</evidence>
<keyword evidence="2" id="KW-0547">Nucleotide-binding</keyword>
<dbReference type="InterPro" id="IPR050611">
    <property type="entry name" value="ABCF"/>
</dbReference>
<dbReference type="InterPro" id="IPR003439">
    <property type="entry name" value="ABC_transporter-like_ATP-bd"/>
</dbReference>
<evidence type="ECO:0000313" key="8">
    <source>
        <dbReference type="Proteomes" id="UP000838308"/>
    </source>
</evidence>
<evidence type="ECO:0000313" key="7">
    <source>
        <dbReference type="EMBL" id="CAH2715996.1"/>
    </source>
</evidence>
<protein>
    <submittedName>
        <fullName evidence="7">Nucleotide-binding protein ExpZ</fullName>
    </submittedName>
</protein>
<dbReference type="PANTHER" id="PTHR19211">
    <property type="entry name" value="ATP-BINDING TRANSPORT PROTEIN-RELATED"/>
    <property type="match status" value="1"/>
</dbReference>
<dbReference type="PROSITE" id="PS00211">
    <property type="entry name" value="ABC_TRANSPORTER_1"/>
    <property type="match status" value="1"/>
</dbReference>
<dbReference type="Proteomes" id="UP000838308">
    <property type="component" value="Unassembled WGS sequence"/>
</dbReference>
<evidence type="ECO:0000256" key="1">
    <source>
        <dbReference type="ARBA" id="ARBA00022737"/>
    </source>
</evidence>
<dbReference type="Pfam" id="PF12848">
    <property type="entry name" value="ABC_tran_Xtn"/>
    <property type="match status" value="1"/>
</dbReference>